<dbReference type="AlphaFoldDB" id="A0AAD5LIM7"/>
<proteinExistence type="predicted"/>
<evidence type="ECO:0000313" key="2">
    <source>
        <dbReference type="EMBL" id="KAJ0399390.1"/>
    </source>
</evidence>
<evidence type="ECO:0000256" key="1">
    <source>
        <dbReference type="SAM" id="Phobius"/>
    </source>
</evidence>
<evidence type="ECO:0000313" key="3">
    <source>
        <dbReference type="Proteomes" id="UP001209570"/>
    </source>
</evidence>
<feature type="transmembrane region" description="Helical" evidence="1">
    <location>
        <begin position="416"/>
        <end position="435"/>
    </location>
</feature>
<accession>A0AAD5LIM7</accession>
<feature type="transmembrane region" description="Helical" evidence="1">
    <location>
        <begin position="71"/>
        <end position="91"/>
    </location>
</feature>
<keyword evidence="3" id="KW-1185">Reference proteome</keyword>
<reference evidence="2" key="1">
    <citation type="submission" date="2021-12" db="EMBL/GenBank/DDBJ databases">
        <title>Prjna785345.</title>
        <authorList>
            <person name="Rujirawat T."/>
            <person name="Krajaejun T."/>
        </authorList>
    </citation>
    <scope>NUCLEOTIDE SEQUENCE</scope>
    <source>
        <strain evidence="2">Pi057C3</strain>
    </source>
</reference>
<dbReference type="EMBL" id="JAKCXM010000184">
    <property type="protein sequence ID" value="KAJ0399390.1"/>
    <property type="molecule type" value="Genomic_DNA"/>
</dbReference>
<comment type="caution">
    <text evidence="2">The sequence shown here is derived from an EMBL/GenBank/DDBJ whole genome shotgun (WGS) entry which is preliminary data.</text>
</comment>
<feature type="transmembrane region" description="Helical" evidence="1">
    <location>
        <begin position="30"/>
        <end position="51"/>
    </location>
</feature>
<dbReference type="Proteomes" id="UP001209570">
    <property type="component" value="Unassembled WGS sequence"/>
</dbReference>
<feature type="transmembrane region" description="Helical" evidence="1">
    <location>
        <begin position="193"/>
        <end position="214"/>
    </location>
</feature>
<protein>
    <recommendedName>
        <fullName evidence="4">Transmembrane protein</fullName>
    </recommendedName>
</protein>
<feature type="transmembrane region" description="Helical" evidence="1">
    <location>
        <begin position="220"/>
        <end position="240"/>
    </location>
</feature>
<feature type="transmembrane region" description="Helical" evidence="1">
    <location>
        <begin position="286"/>
        <end position="308"/>
    </location>
</feature>
<organism evidence="2 3">
    <name type="scientific">Pythium insidiosum</name>
    <name type="common">Pythiosis disease agent</name>
    <dbReference type="NCBI Taxonomy" id="114742"/>
    <lineage>
        <taxon>Eukaryota</taxon>
        <taxon>Sar</taxon>
        <taxon>Stramenopiles</taxon>
        <taxon>Oomycota</taxon>
        <taxon>Peronosporomycetes</taxon>
        <taxon>Pythiales</taxon>
        <taxon>Pythiaceae</taxon>
        <taxon>Pythium</taxon>
    </lineage>
</organism>
<name>A0AAD5LIM7_PYTIN</name>
<evidence type="ECO:0008006" key="4">
    <source>
        <dbReference type="Google" id="ProtNLM"/>
    </source>
</evidence>
<feature type="transmembrane region" description="Helical" evidence="1">
    <location>
        <begin position="260"/>
        <end position="280"/>
    </location>
</feature>
<keyword evidence="1" id="KW-0812">Transmembrane</keyword>
<keyword evidence="1" id="KW-1133">Transmembrane helix</keyword>
<gene>
    <name evidence="2" type="ORF">P43SY_008148</name>
</gene>
<sequence length="439" mass="48386">MPWIGSARISVVLEPDAVPVRRWRYVLDTLDLLVVLLLNVSVGTAVAWLVAFCFSEGLVLSGQTAENQSNATFLTGTLLWVQVFFCSMVLVTRATSLMRLEFNCRPGRSAARSSSSLPPLWRRARLEMYLITVIDYLFFAAVDSSARRIYRHETRQGQQTASIKSAGSPRLGQTQPVRAALPFRTCVSSVRRVLLHSASAFVATIVPLVAVHSIQLAGPIHQGNTLLWLTLGSTAFKILVQEVARRHVLRRRIVNPRNMALVVCIPTVLIDTQVRVLLIGPQDTRTGLYGSLLLAVLELCVRVAKLALVQRKLRQRTADAMTATWTQQVLRHHAVEVAADMYAEYLAIGCSSAILFFFSSHAKFRLPGATASASIVSTLKTWGGQVAIELLVDVVSCLAEHLSGLSFAPIQQERRFFMFLFAAIAVVNVCFSAMLHTNG</sequence>
<keyword evidence="1" id="KW-0472">Membrane</keyword>